<dbReference type="InterPro" id="IPR036390">
    <property type="entry name" value="WH_DNA-bd_sf"/>
</dbReference>
<organism evidence="6 7">
    <name type="scientific">Paenibacillus roseus</name>
    <dbReference type="NCBI Taxonomy" id="2798579"/>
    <lineage>
        <taxon>Bacteria</taxon>
        <taxon>Bacillati</taxon>
        <taxon>Bacillota</taxon>
        <taxon>Bacilli</taxon>
        <taxon>Bacillales</taxon>
        <taxon>Paenibacillaceae</taxon>
        <taxon>Paenibacillus</taxon>
    </lineage>
</organism>
<comment type="similarity">
    <text evidence="1">Belongs to the LysR transcriptional regulatory family.</text>
</comment>
<dbReference type="SUPFAM" id="SSF53850">
    <property type="entry name" value="Periplasmic binding protein-like II"/>
    <property type="match status" value="1"/>
</dbReference>
<evidence type="ECO:0000256" key="3">
    <source>
        <dbReference type="ARBA" id="ARBA00023125"/>
    </source>
</evidence>
<dbReference type="InterPro" id="IPR036388">
    <property type="entry name" value="WH-like_DNA-bd_sf"/>
</dbReference>
<name>A0A934IX96_9BACL</name>
<dbReference type="GO" id="GO:0000976">
    <property type="term" value="F:transcription cis-regulatory region binding"/>
    <property type="evidence" value="ECO:0007669"/>
    <property type="project" value="TreeGrafter"/>
</dbReference>
<evidence type="ECO:0000259" key="5">
    <source>
        <dbReference type="PROSITE" id="PS50931"/>
    </source>
</evidence>
<dbReference type="InterPro" id="IPR000847">
    <property type="entry name" value="LysR_HTH_N"/>
</dbReference>
<evidence type="ECO:0000256" key="4">
    <source>
        <dbReference type="ARBA" id="ARBA00023163"/>
    </source>
</evidence>
<accession>A0A934IX96</accession>
<protein>
    <submittedName>
        <fullName evidence="6">LysR family transcriptional regulator</fullName>
    </submittedName>
</protein>
<reference evidence="6" key="1">
    <citation type="submission" date="2020-12" db="EMBL/GenBank/DDBJ databases">
        <authorList>
            <person name="Huq M.A."/>
        </authorList>
    </citation>
    <scope>NUCLEOTIDE SEQUENCE</scope>
    <source>
        <strain evidence="6">MAHUQ-46</strain>
    </source>
</reference>
<dbReference type="PANTHER" id="PTHR30126">
    <property type="entry name" value="HTH-TYPE TRANSCRIPTIONAL REGULATOR"/>
    <property type="match status" value="1"/>
</dbReference>
<evidence type="ECO:0000256" key="2">
    <source>
        <dbReference type="ARBA" id="ARBA00023015"/>
    </source>
</evidence>
<dbReference type="InterPro" id="IPR005119">
    <property type="entry name" value="LysR_subst-bd"/>
</dbReference>
<dbReference type="PRINTS" id="PR00039">
    <property type="entry name" value="HTHLYSR"/>
</dbReference>
<dbReference type="Gene3D" id="1.10.10.10">
    <property type="entry name" value="Winged helix-like DNA-binding domain superfamily/Winged helix DNA-binding domain"/>
    <property type="match status" value="1"/>
</dbReference>
<dbReference type="GO" id="GO:0003700">
    <property type="term" value="F:DNA-binding transcription factor activity"/>
    <property type="evidence" value="ECO:0007669"/>
    <property type="project" value="InterPro"/>
</dbReference>
<evidence type="ECO:0000256" key="1">
    <source>
        <dbReference type="ARBA" id="ARBA00009437"/>
    </source>
</evidence>
<feature type="domain" description="HTH lysR-type" evidence="5">
    <location>
        <begin position="1"/>
        <end position="58"/>
    </location>
</feature>
<dbReference type="EMBL" id="JAELUP010000016">
    <property type="protein sequence ID" value="MBJ6360977.1"/>
    <property type="molecule type" value="Genomic_DNA"/>
</dbReference>
<dbReference type="SUPFAM" id="SSF46785">
    <property type="entry name" value="Winged helix' DNA-binding domain"/>
    <property type="match status" value="1"/>
</dbReference>
<comment type="caution">
    <text evidence="6">The sequence shown here is derived from an EMBL/GenBank/DDBJ whole genome shotgun (WGS) entry which is preliminary data.</text>
</comment>
<proteinExistence type="inferred from homology"/>
<dbReference type="PANTHER" id="PTHR30126:SF39">
    <property type="entry name" value="HTH-TYPE TRANSCRIPTIONAL REGULATOR CYSL"/>
    <property type="match status" value="1"/>
</dbReference>
<dbReference type="Pfam" id="PF03466">
    <property type="entry name" value="LysR_substrate"/>
    <property type="match status" value="1"/>
</dbReference>
<dbReference type="Proteomes" id="UP000640274">
    <property type="component" value="Unassembled WGS sequence"/>
</dbReference>
<dbReference type="AlphaFoldDB" id="A0A934IX96"/>
<keyword evidence="4" id="KW-0804">Transcription</keyword>
<dbReference type="Pfam" id="PF00126">
    <property type="entry name" value="HTH_1"/>
    <property type="match status" value="1"/>
</dbReference>
<keyword evidence="2" id="KW-0805">Transcription regulation</keyword>
<evidence type="ECO:0000313" key="7">
    <source>
        <dbReference type="Proteomes" id="UP000640274"/>
    </source>
</evidence>
<gene>
    <name evidence="6" type="ORF">JFN88_06550</name>
</gene>
<dbReference type="Gene3D" id="3.40.190.290">
    <property type="match status" value="1"/>
</dbReference>
<keyword evidence="7" id="KW-1185">Reference proteome</keyword>
<dbReference type="PROSITE" id="PS50931">
    <property type="entry name" value="HTH_LYSR"/>
    <property type="match status" value="1"/>
</dbReference>
<sequence length="301" mass="34392">MNLLKLQILELIEQHKKITAVANKLGLKQPTVTYHMKSLEQEMGVKLFETRADKIFLTEAGKAMHHYAALINRLASEAERIVYEFGSLTRGHLTIGASYIPATYLLPRVLNKFAELNPNIGLSVIVEPASLIKEKLMSHDIDLGLISSEPFVLPPISARNLCKDELMVIYSPDHHLAAQDKIDPGWIAASNFILHGSTSSTRDMTDRWLKQHRVQLVRMIELDSIEAIKKMVRQGNHIAFVSRLAVEDELRQETLLGQPVPYNDFQRSIYCCYNKERYDSRLTEQFINALLEWNEPFHDKG</sequence>
<evidence type="ECO:0000313" key="6">
    <source>
        <dbReference type="EMBL" id="MBJ6360977.1"/>
    </source>
</evidence>
<dbReference type="RefSeq" id="WP_199018536.1">
    <property type="nucleotide sequence ID" value="NZ_JAELUP010000016.1"/>
</dbReference>
<keyword evidence="3" id="KW-0238">DNA-binding</keyword>